<dbReference type="EMBL" id="CP118108">
    <property type="protein sequence ID" value="WDI04591.1"/>
    <property type="molecule type" value="Genomic_DNA"/>
</dbReference>
<evidence type="ECO:0000313" key="2">
    <source>
        <dbReference type="EMBL" id="WDI04591.1"/>
    </source>
</evidence>
<evidence type="ECO:0008006" key="4">
    <source>
        <dbReference type="Google" id="ProtNLM"/>
    </source>
</evidence>
<keyword evidence="1" id="KW-1133">Transmembrane helix</keyword>
<dbReference type="Proteomes" id="UP001221519">
    <property type="component" value="Chromosome"/>
</dbReference>
<keyword evidence="3" id="KW-1185">Reference proteome</keyword>
<keyword evidence="1" id="KW-0812">Transmembrane</keyword>
<sequence>MEDNMMIQSIFFDMDSHCFNKERVRIAKMKAKHLLIIALILSVIVNIYFFQQLRDKEQAQFEKVQKGVEYAYRFGDILQRKYKDLSLQEKAEYVTAIHWSLELSTHTLETVEPEDERYRELGTLFGFYGTTELGRLLESENGSDEEALILMETWLTDMNYLTDKLNNDELHTMSYRELREYWTMLLNNLKLENEYLIKYKAAFITS</sequence>
<gene>
    <name evidence="2" type="ORF">PUW25_11810</name>
</gene>
<protein>
    <recommendedName>
        <fullName evidence="4">DUF4375 domain-containing protein</fullName>
    </recommendedName>
</protein>
<organism evidence="2 3">
    <name type="scientific">Paenibacillus urinalis</name>
    <dbReference type="NCBI Taxonomy" id="521520"/>
    <lineage>
        <taxon>Bacteria</taxon>
        <taxon>Bacillati</taxon>
        <taxon>Bacillota</taxon>
        <taxon>Bacilli</taxon>
        <taxon>Bacillales</taxon>
        <taxon>Paenibacillaceae</taxon>
        <taxon>Paenibacillus</taxon>
    </lineage>
</organism>
<feature type="transmembrane region" description="Helical" evidence="1">
    <location>
        <begin position="33"/>
        <end position="50"/>
    </location>
</feature>
<dbReference type="RefSeq" id="WP_047913852.1">
    <property type="nucleotide sequence ID" value="NZ_CP118108.1"/>
</dbReference>
<name>A0ABY7XFL5_9BACL</name>
<evidence type="ECO:0000313" key="3">
    <source>
        <dbReference type="Proteomes" id="UP001221519"/>
    </source>
</evidence>
<evidence type="ECO:0000256" key="1">
    <source>
        <dbReference type="SAM" id="Phobius"/>
    </source>
</evidence>
<proteinExistence type="predicted"/>
<keyword evidence="1" id="KW-0472">Membrane</keyword>
<accession>A0ABY7XFL5</accession>
<reference evidence="2 3" key="1">
    <citation type="submission" date="2023-02" db="EMBL/GenBank/DDBJ databases">
        <title>Pathogen: clinical or host-associated sample.</title>
        <authorList>
            <person name="Hergert J."/>
            <person name="Casey R."/>
            <person name="Wagner J."/>
            <person name="Young E.L."/>
            <person name="Oakeson K.F."/>
        </authorList>
    </citation>
    <scope>NUCLEOTIDE SEQUENCE [LARGE SCALE GENOMIC DNA]</scope>
    <source>
        <strain evidence="2 3">2022CK-00829</strain>
    </source>
</reference>